<sequence length="41" mass="4253">MARSVGGQAARITDAAGGWGGTPAVRGPDAQRLGRCLRRCR</sequence>
<protein>
    <submittedName>
        <fullName evidence="2">Uncharacterized protein</fullName>
    </submittedName>
</protein>
<reference evidence="2 3" key="1">
    <citation type="submission" date="2017-04" db="EMBL/GenBank/DDBJ databases">
        <authorList>
            <person name="Afonso C.L."/>
            <person name="Miller P.J."/>
            <person name="Scott M.A."/>
            <person name="Spackman E."/>
            <person name="Goraichik I."/>
            <person name="Dimitrov K.M."/>
            <person name="Suarez D.L."/>
            <person name="Swayne D.E."/>
        </authorList>
    </citation>
    <scope>NUCLEOTIDE SEQUENCE [LARGE SCALE GENOMIC DNA]</scope>
    <source>
        <strain evidence="2">LMG 28154</strain>
    </source>
</reference>
<dbReference type="Proteomes" id="UP000198460">
    <property type="component" value="Unassembled WGS sequence"/>
</dbReference>
<dbReference type="EMBL" id="FXAN01000118">
    <property type="protein sequence ID" value="SMG02942.1"/>
    <property type="molecule type" value="Genomic_DNA"/>
</dbReference>
<evidence type="ECO:0000313" key="3">
    <source>
        <dbReference type="Proteomes" id="UP000198460"/>
    </source>
</evidence>
<evidence type="ECO:0000313" key="2">
    <source>
        <dbReference type="EMBL" id="SMG02942.1"/>
    </source>
</evidence>
<accession>A0A238HCR2</accession>
<gene>
    <name evidence="2" type="ORF">BSIN_5209</name>
</gene>
<feature type="region of interest" description="Disordered" evidence="1">
    <location>
        <begin position="1"/>
        <end position="28"/>
    </location>
</feature>
<name>A0A238HCR2_9BURK</name>
<organism evidence="2 3">
    <name type="scientific">Burkholderia singularis</name>
    <dbReference type="NCBI Taxonomy" id="1503053"/>
    <lineage>
        <taxon>Bacteria</taxon>
        <taxon>Pseudomonadati</taxon>
        <taxon>Pseudomonadota</taxon>
        <taxon>Betaproteobacteria</taxon>
        <taxon>Burkholderiales</taxon>
        <taxon>Burkholderiaceae</taxon>
        <taxon>Burkholderia</taxon>
        <taxon>pseudomallei group</taxon>
    </lineage>
</organism>
<proteinExistence type="predicted"/>
<evidence type="ECO:0000256" key="1">
    <source>
        <dbReference type="SAM" id="MobiDB-lite"/>
    </source>
</evidence>
<dbReference type="AlphaFoldDB" id="A0A238HCR2"/>